<dbReference type="InterPro" id="IPR036354">
    <property type="entry name" value="Prot_inh_pot1_sf"/>
</dbReference>
<dbReference type="SUPFAM" id="SSF54654">
    <property type="entry name" value="CI-2 family of serine protease inhibitors"/>
    <property type="match status" value="1"/>
</dbReference>
<proteinExistence type="inferred from homology"/>
<evidence type="ECO:0000256" key="2">
    <source>
        <dbReference type="ARBA" id="ARBA00022690"/>
    </source>
</evidence>
<reference evidence="4 5" key="1">
    <citation type="submission" date="2024-03" db="EMBL/GenBank/DDBJ databases">
        <authorList>
            <person name="Gkanogiannis A."/>
            <person name="Becerra Lopez-Lavalle L."/>
        </authorList>
    </citation>
    <scope>NUCLEOTIDE SEQUENCE [LARGE SCALE GENOMIC DNA]</scope>
</reference>
<dbReference type="Pfam" id="PF00280">
    <property type="entry name" value="potato_inhibit"/>
    <property type="match status" value="1"/>
</dbReference>
<dbReference type="PRINTS" id="PR00292">
    <property type="entry name" value="POTATOINHBTR"/>
</dbReference>
<accession>A0ABP0YI14</accession>
<evidence type="ECO:0000256" key="3">
    <source>
        <dbReference type="ARBA" id="ARBA00022900"/>
    </source>
</evidence>
<keyword evidence="2" id="KW-0646">Protease inhibitor</keyword>
<comment type="similarity">
    <text evidence="1">Belongs to the protease inhibitor I13 (potato type I serine protease inhibitor) family.</text>
</comment>
<sequence>MQCKIKTFILRVEKQERNMSQCQGKRSWPQLVGVGGLVAKAIIERENPNVRAVVLEVGTPVTKDFRCNRVRVWVNKTGLVASPPTIG</sequence>
<gene>
    <name evidence="4" type="ORF">CITCOLO1_LOCUS10682</name>
</gene>
<organism evidence="4 5">
    <name type="scientific">Citrullus colocynthis</name>
    <name type="common">colocynth</name>
    <dbReference type="NCBI Taxonomy" id="252529"/>
    <lineage>
        <taxon>Eukaryota</taxon>
        <taxon>Viridiplantae</taxon>
        <taxon>Streptophyta</taxon>
        <taxon>Embryophyta</taxon>
        <taxon>Tracheophyta</taxon>
        <taxon>Spermatophyta</taxon>
        <taxon>Magnoliopsida</taxon>
        <taxon>eudicotyledons</taxon>
        <taxon>Gunneridae</taxon>
        <taxon>Pentapetalae</taxon>
        <taxon>rosids</taxon>
        <taxon>fabids</taxon>
        <taxon>Cucurbitales</taxon>
        <taxon>Cucurbitaceae</taxon>
        <taxon>Benincaseae</taxon>
        <taxon>Citrullus</taxon>
    </lineage>
</organism>
<dbReference type="EMBL" id="OZ021737">
    <property type="protein sequence ID" value="CAK9318711.1"/>
    <property type="molecule type" value="Genomic_DNA"/>
</dbReference>
<dbReference type="PROSITE" id="PS00285">
    <property type="entry name" value="POTATO_INHIBITOR"/>
    <property type="match status" value="1"/>
</dbReference>
<name>A0ABP0YI14_9ROSI</name>
<protein>
    <submittedName>
        <fullName evidence="4">Uncharacterized protein</fullName>
    </submittedName>
</protein>
<dbReference type="PANTHER" id="PTHR33091">
    <property type="entry name" value="PROTEIN, PUTATIVE, EXPRESSED-RELATED"/>
    <property type="match status" value="1"/>
</dbReference>
<evidence type="ECO:0000256" key="1">
    <source>
        <dbReference type="ARBA" id="ARBA00008210"/>
    </source>
</evidence>
<keyword evidence="3" id="KW-0722">Serine protease inhibitor</keyword>
<evidence type="ECO:0000313" key="4">
    <source>
        <dbReference type="EMBL" id="CAK9318711.1"/>
    </source>
</evidence>
<dbReference type="Gene3D" id="3.30.10.10">
    <property type="entry name" value="Trypsin Inhibitor V, subunit A"/>
    <property type="match status" value="1"/>
</dbReference>
<keyword evidence="5" id="KW-1185">Reference proteome</keyword>
<dbReference type="Proteomes" id="UP001642487">
    <property type="component" value="Chromosome 3"/>
</dbReference>
<dbReference type="InterPro" id="IPR000864">
    <property type="entry name" value="Prot_inh_pot1"/>
</dbReference>
<evidence type="ECO:0000313" key="5">
    <source>
        <dbReference type="Proteomes" id="UP001642487"/>
    </source>
</evidence>
<dbReference type="PANTHER" id="PTHR33091:SF73">
    <property type="entry name" value="INHIBITOR OF TRYPSIN AND HAGEMAN FACTOR-LIKE"/>
    <property type="match status" value="1"/>
</dbReference>